<reference evidence="2" key="1">
    <citation type="submission" date="2009-07" db="EMBL/GenBank/DDBJ databases">
        <authorList>
            <person name="Weinstock G."/>
            <person name="Sodergren E."/>
            <person name="Clifton S."/>
            <person name="Fulton L."/>
            <person name="Fulton B."/>
            <person name="Courtney L."/>
            <person name="Fronick C."/>
            <person name="Harrison M."/>
            <person name="Strong C."/>
            <person name="Farmer C."/>
            <person name="Delahaunty K."/>
            <person name="Markovic C."/>
            <person name="Hall O."/>
            <person name="Minx P."/>
            <person name="Tomlinson C."/>
            <person name="Mitreva M."/>
            <person name="Nelson J."/>
            <person name="Hou S."/>
            <person name="Wollam A."/>
            <person name="Pepin K.H."/>
            <person name="Johnson M."/>
            <person name="Bhonagiri V."/>
            <person name="Nash W.E."/>
            <person name="Warren W."/>
            <person name="Chinwalla A."/>
            <person name="Mardis E.R."/>
            <person name="Wilson R.K."/>
        </authorList>
    </citation>
    <scope>NUCLEOTIDE SEQUENCE [LARGE SCALE GENOMIC DNA]</scope>
    <source>
        <strain evidence="2">ATCC 29256</strain>
    </source>
</reference>
<proteinExistence type="predicted"/>
<protein>
    <submittedName>
        <fullName evidence="2">Uncharacterized protein</fullName>
    </submittedName>
</protein>
<feature type="region of interest" description="Disordered" evidence="1">
    <location>
        <begin position="31"/>
        <end position="52"/>
    </location>
</feature>
<evidence type="ECO:0000256" key="1">
    <source>
        <dbReference type="SAM" id="MobiDB-lite"/>
    </source>
</evidence>
<sequence>MSQIPHKPYPPNWTPSENTIKLFLENHHDKSAPTFSDDLSPDKGTGSADYTHSAKLYPQPAGNFIHKAPRKSANRITTRAISIYSTKIDKR</sequence>
<comment type="caution">
    <text evidence="2">The sequence shown here is derived from an EMBL/GenBank/DDBJ whole genome shotgun (WGS) entry which is preliminary data.</text>
</comment>
<name>C6M526_NEISI</name>
<accession>C6M526</accession>
<dbReference type="AlphaFoldDB" id="C6M526"/>
<evidence type="ECO:0000313" key="3">
    <source>
        <dbReference type="Proteomes" id="UP000005365"/>
    </source>
</evidence>
<dbReference type="Proteomes" id="UP000005365">
    <property type="component" value="Unassembled WGS sequence"/>
</dbReference>
<dbReference type="EMBL" id="ACKO02000008">
    <property type="protein sequence ID" value="EET44663.1"/>
    <property type="molecule type" value="Genomic_DNA"/>
</dbReference>
<gene>
    <name evidence="2" type="ORF">NEISICOT_01625</name>
</gene>
<evidence type="ECO:0000313" key="2">
    <source>
        <dbReference type="EMBL" id="EET44663.1"/>
    </source>
</evidence>
<organism evidence="2 3">
    <name type="scientific">Neisseria sicca ATCC 29256</name>
    <dbReference type="NCBI Taxonomy" id="547045"/>
    <lineage>
        <taxon>Bacteria</taxon>
        <taxon>Pseudomonadati</taxon>
        <taxon>Pseudomonadota</taxon>
        <taxon>Betaproteobacteria</taxon>
        <taxon>Neisseriales</taxon>
        <taxon>Neisseriaceae</taxon>
        <taxon>Neisseria</taxon>
    </lineage>
</organism>
<dbReference type="STRING" id="490.A6J88_05420"/>
<keyword evidence="3" id="KW-1185">Reference proteome</keyword>